<dbReference type="SUPFAM" id="SSF52058">
    <property type="entry name" value="L domain-like"/>
    <property type="match status" value="1"/>
</dbReference>
<dbReference type="InterPro" id="IPR058922">
    <property type="entry name" value="WHD_DRP"/>
</dbReference>
<evidence type="ECO:0000259" key="5">
    <source>
        <dbReference type="Pfam" id="PF23559"/>
    </source>
</evidence>
<feature type="domain" description="Disease resistance R13L4/SHOC-2-like LRR" evidence="6">
    <location>
        <begin position="720"/>
        <end position="878"/>
    </location>
</feature>
<dbReference type="GO" id="GO:0009626">
    <property type="term" value="P:plant-type hypersensitive response"/>
    <property type="evidence" value="ECO:0007669"/>
    <property type="project" value="UniProtKB-ARBA"/>
</dbReference>
<dbReference type="FunFam" id="1.10.10.10:FF:000322">
    <property type="entry name" value="Probable disease resistance protein At1g63360"/>
    <property type="match status" value="1"/>
</dbReference>
<reference evidence="7 8" key="1">
    <citation type="submission" date="2022-10" db="EMBL/GenBank/DDBJ databases">
        <title>WGS assembly of Paspalum vaginatum 540-79.</title>
        <authorList>
            <person name="Sun G."/>
            <person name="Wase N."/>
            <person name="Shu S."/>
            <person name="Jenkins J."/>
            <person name="Zhou B."/>
            <person name="Torres-Rodriguez J."/>
            <person name="Chen C."/>
            <person name="Sandor L."/>
            <person name="Plott C."/>
            <person name="Yoshinga Y."/>
            <person name="Daum C."/>
            <person name="Qi P."/>
            <person name="Barry K."/>
            <person name="Lipzen A."/>
            <person name="Berry L."/>
            <person name="Pedersen C."/>
            <person name="Gottilla T."/>
            <person name="Foltz A."/>
            <person name="Yu H."/>
            <person name="O'Malley R."/>
            <person name="Zhang C."/>
            <person name="Devos K."/>
            <person name="Sigmon B."/>
            <person name="Yu B."/>
            <person name="Obata T."/>
            <person name="Schmutz J."/>
            <person name="Schnable J."/>
        </authorList>
    </citation>
    <scope>NUCLEOTIDE SEQUENCE [LARGE SCALE GENOMIC DNA]</scope>
    <source>
        <strain evidence="8">cv. 540-79</strain>
    </source>
</reference>
<dbReference type="GO" id="GO:0002758">
    <property type="term" value="P:innate immune response-activating signaling pathway"/>
    <property type="evidence" value="ECO:0007669"/>
    <property type="project" value="UniProtKB-ARBA"/>
</dbReference>
<organism evidence="7 8">
    <name type="scientific">Paspalum vaginatum</name>
    <name type="common">seashore paspalum</name>
    <dbReference type="NCBI Taxonomy" id="158149"/>
    <lineage>
        <taxon>Eukaryota</taxon>
        <taxon>Viridiplantae</taxon>
        <taxon>Streptophyta</taxon>
        <taxon>Embryophyta</taxon>
        <taxon>Tracheophyta</taxon>
        <taxon>Spermatophyta</taxon>
        <taxon>Magnoliopsida</taxon>
        <taxon>Liliopsida</taxon>
        <taxon>Poales</taxon>
        <taxon>Poaceae</taxon>
        <taxon>PACMAD clade</taxon>
        <taxon>Panicoideae</taxon>
        <taxon>Andropogonodae</taxon>
        <taxon>Paspaleae</taxon>
        <taxon>Paspalinae</taxon>
        <taxon>Paspalum</taxon>
    </lineage>
</organism>
<dbReference type="InterPro" id="IPR055414">
    <property type="entry name" value="LRR_R13L4/SHOC2-like"/>
</dbReference>
<dbReference type="OrthoDB" id="689178at2759"/>
<dbReference type="AlphaFoldDB" id="A0A9W7XD72"/>
<name>A0A9W7XD72_9POAL</name>
<dbReference type="Pfam" id="PF00931">
    <property type="entry name" value="NB-ARC"/>
    <property type="match status" value="1"/>
</dbReference>
<dbReference type="GO" id="GO:0043531">
    <property type="term" value="F:ADP binding"/>
    <property type="evidence" value="ECO:0007669"/>
    <property type="project" value="InterPro"/>
</dbReference>
<dbReference type="Proteomes" id="UP001164776">
    <property type="component" value="Unassembled WGS sequence"/>
</dbReference>
<feature type="transmembrane region" description="Helical" evidence="3">
    <location>
        <begin position="1032"/>
        <end position="1052"/>
    </location>
</feature>
<evidence type="ECO:0000256" key="1">
    <source>
        <dbReference type="ARBA" id="ARBA00022737"/>
    </source>
</evidence>
<dbReference type="Gene3D" id="1.10.10.10">
    <property type="entry name" value="Winged helix-like DNA-binding domain superfamily/Winged helix DNA-binding domain"/>
    <property type="match status" value="1"/>
</dbReference>
<evidence type="ECO:0000313" key="7">
    <source>
        <dbReference type="EMBL" id="KAJ1256774.1"/>
    </source>
</evidence>
<accession>A0A9W7XD72</accession>
<evidence type="ECO:0008006" key="9">
    <source>
        <dbReference type="Google" id="ProtNLM"/>
    </source>
</evidence>
<dbReference type="EMBL" id="MU629479">
    <property type="protein sequence ID" value="KAJ1256774.1"/>
    <property type="molecule type" value="Genomic_DNA"/>
</dbReference>
<feature type="domain" description="Disease resistance protein winged helix" evidence="5">
    <location>
        <begin position="470"/>
        <end position="539"/>
    </location>
</feature>
<evidence type="ECO:0000256" key="3">
    <source>
        <dbReference type="SAM" id="Phobius"/>
    </source>
</evidence>
<evidence type="ECO:0000259" key="6">
    <source>
        <dbReference type="Pfam" id="PF23598"/>
    </source>
</evidence>
<keyword evidence="3" id="KW-0812">Transmembrane</keyword>
<dbReference type="Gene3D" id="1.20.5.4130">
    <property type="match status" value="1"/>
</dbReference>
<dbReference type="InterPro" id="IPR002182">
    <property type="entry name" value="NB-ARC"/>
</dbReference>
<dbReference type="Gene3D" id="3.40.50.300">
    <property type="entry name" value="P-loop containing nucleotide triphosphate hydrolases"/>
    <property type="match status" value="1"/>
</dbReference>
<dbReference type="InterPro" id="IPR036388">
    <property type="entry name" value="WH-like_DNA-bd_sf"/>
</dbReference>
<dbReference type="SUPFAM" id="SSF52540">
    <property type="entry name" value="P-loop containing nucleoside triphosphate hydrolases"/>
    <property type="match status" value="1"/>
</dbReference>
<keyword evidence="1" id="KW-0677">Repeat</keyword>
<keyword evidence="3" id="KW-0472">Membrane</keyword>
<proteinExistence type="predicted"/>
<dbReference type="Pfam" id="PF23598">
    <property type="entry name" value="LRR_14"/>
    <property type="match status" value="2"/>
</dbReference>
<dbReference type="PANTHER" id="PTHR23155:SF1094">
    <property type="entry name" value="OS11G0686400 PROTEIN"/>
    <property type="match status" value="1"/>
</dbReference>
<dbReference type="Gene3D" id="3.80.10.10">
    <property type="entry name" value="Ribonuclease Inhibitor"/>
    <property type="match status" value="1"/>
</dbReference>
<dbReference type="InterPro" id="IPR042197">
    <property type="entry name" value="Apaf_helical"/>
</dbReference>
<evidence type="ECO:0000259" key="4">
    <source>
        <dbReference type="Pfam" id="PF00931"/>
    </source>
</evidence>
<dbReference type="EMBL" id="MU629479">
    <property type="protein sequence ID" value="KAJ1256775.1"/>
    <property type="molecule type" value="Genomic_DNA"/>
</dbReference>
<feature type="transmembrane region" description="Helical" evidence="3">
    <location>
        <begin position="988"/>
        <end position="1004"/>
    </location>
</feature>
<feature type="domain" description="NB-ARC" evidence="4">
    <location>
        <begin position="222"/>
        <end position="363"/>
    </location>
</feature>
<dbReference type="Gene3D" id="1.10.8.430">
    <property type="entry name" value="Helical domain of apoptotic protease-activating factors"/>
    <property type="match status" value="1"/>
</dbReference>
<dbReference type="PRINTS" id="PR00364">
    <property type="entry name" value="DISEASERSIST"/>
</dbReference>
<comment type="caution">
    <text evidence="7">The sequence shown here is derived from an EMBL/GenBank/DDBJ whole genome shotgun (WGS) entry which is preliminary data.</text>
</comment>
<dbReference type="GO" id="GO:0042742">
    <property type="term" value="P:defense response to bacterium"/>
    <property type="evidence" value="ECO:0007669"/>
    <property type="project" value="UniProtKB-ARBA"/>
</dbReference>
<dbReference type="InterPro" id="IPR044974">
    <property type="entry name" value="Disease_R_plants"/>
</dbReference>
<sequence>MEVPCSASLGAMGSLLRKFDGLLHVIQPEQVDEIWKPHNLSTRCTSRMQLWKVFELSLESDYLLQGQLRTDNLKKLEELLHAEDIATSLKQLRDGLKNISTKLEKLSEVNDSPLSASYWIKDARELSYRVEDFVDKLFIHSDKMDDTIPWMDEISGFNTRVEEMLQQYDRYKLEYVLSDPAKPAVNYHLQRLRGKESKPIFYVGIEEPTNELLELVKPKDNGEDELKVVSILGDEGVGKTTLAKRLWHQLGVKFDCRAFVQTAKKPDTRMVLKSILTQIHPKQPPVHEPCEVANLIQCLRKDLQDKRYFIIIDDIWAISVWDVISCAFPEVNCCSRILTTTTIEDVALACCSYEPDHVFSMKPLDCCHSKKLFVDRAFGSGNRCPPQFNTITDEITRKCGGLPLAIICLATLIENQLQLGLGRQLEQIQNFLNHNLRTNQYHVEILTQVLNLCYSSLPQCLKTCLLYLSVYPENYLIRKDDLVKQWIAEDFISRTEADNVEAANCFFDELVSLGLIQRMDISFIKELSYVVHPMVFEFIKCKSMEENFITIIDYHSQSTLALTDKIRRLSLHFGSATYATTPASIGVWQVRSLAFMGLLNCMPSLVDFKLARVVILHVLVDNGDMRFSLAEICKLLLLRYLQVICNVTVELPDQMGCLKYLETLDIHAAVLSVPSDIVQLPRLLHLFLGRKRDCYRKHRFLSYLPSGRARSIEDSSRASSYHVQTYEFLGMIQRPPPWIGHFRNLRYLDAVLREIQTYEVDVLAELWALTILSLYVRTPTAGGIRFKRAVFPALRHLTYKCGGVTLLNFESGAMPNLWTLSIGLNAQRGEKYGHMLAGIQHLQNLQEVSASIGAAFGADESDRRAAESTLQDAISKHPCLLSLKVERFDGEYEPSEKNWVQEIEQDGAHKDEFSNDQPGVLVNLPGKDMKNVDTSDEQNRTEALKKAQSVPLWFATIIAAVAVLIYAARFNPSSFVIAMSHVRCKASFYCNAFLASMAAIIVLLRKRVQFGLNFQSFCGLVGAFHAWSYCHWGHTALILWVEANLIIFVLIFTSRTRWAIKTGNYEAISTHRKIKEANNESIERKHRRIQGVGADEGITLRNIRV</sequence>
<dbReference type="EMBL" id="MU629479">
    <property type="protein sequence ID" value="KAJ1256776.1"/>
    <property type="molecule type" value="Genomic_DNA"/>
</dbReference>
<evidence type="ECO:0000313" key="8">
    <source>
        <dbReference type="Proteomes" id="UP001164776"/>
    </source>
</evidence>
<keyword evidence="2" id="KW-0611">Plant defense</keyword>
<dbReference type="PANTHER" id="PTHR23155">
    <property type="entry name" value="DISEASE RESISTANCE PROTEIN RP"/>
    <property type="match status" value="1"/>
</dbReference>
<evidence type="ECO:0000256" key="2">
    <source>
        <dbReference type="ARBA" id="ARBA00022821"/>
    </source>
</evidence>
<dbReference type="InterPro" id="IPR027417">
    <property type="entry name" value="P-loop_NTPase"/>
</dbReference>
<feature type="domain" description="Disease resistance R13L4/SHOC-2-like LRR" evidence="6">
    <location>
        <begin position="589"/>
        <end position="690"/>
    </location>
</feature>
<keyword evidence="8" id="KW-1185">Reference proteome</keyword>
<feature type="transmembrane region" description="Helical" evidence="3">
    <location>
        <begin position="950"/>
        <end position="968"/>
    </location>
</feature>
<protein>
    <recommendedName>
        <fullName evidence="9">NB-ARC domain-containing protein</fullName>
    </recommendedName>
</protein>
<keyword evidence="3" id="KW-1133">Transmembrane helix</keyword>
<dbReference type="Pfam" id="PF23559">
    <property type="entry name" value="WHD_DRP"/>
    <property type="match status" value="1"/>
</dbReference>
<dbReference type="InterPro" id="IPR032675">
    <property type="entry name" value="LRR_dom_sf"/>
</dbReference>
<gene>
    <name evidence="7" type="ORF">BS78_K313800</name>
</gene>